<proteinExistence type="predicted"/>
<sequence length="42" mass="4882">MIEIRSIRPNGMIVKQNCSLNWNFNRKKLKIAISPKGVKLNK</sequence>
<dbReference type="EMBL" id="GGEC01069326">
    <property type="protein sequence ID" value="MBX49810.1"/>
    <property type="molecule type" value="Transcribed_RNA"/>
</dbReference>
<protein>
    <submittedName>
        <fullName evidence="1">Uncharacterized protein</fullName>
    </submittedName>
</protein>
<accession>A0A2P2P505</accession>
<organism evidence="1">
    <name type="scientific">Rhizophora mucronata</name>
    <name type="common">Asiatic mangrove</name>
    <dbReference type="NCBI Taxonomy" id="61149"/>
    <lineage>
        <taxon>Eukaryota</taxon>
        <taxon>Viridiplantae</taxon>
        <taxon>Streptophyta</taxon>
        <taxon>Embryophyta</taxon>
        <taxon>Tracheophyta</taxon>
        <taxon>Spermatophyta</taxon>
        <taxon>Magnoliopsida</taxon>
        <taxon>eudicotyledons</taxon>
        <taxon>Gunneridae</taxon>
        <taxon>Pentapetalae</taxon>
        <taxon>rosids</taxon>
        <taxon>fabids</taxon>
        <taxon>Malpighiales</taxon>
        <taxon>Rhizophoraceae</taxon>
        <taxon>Rhizophora</taxon>
    </lineage>
</organism>
<dbReference type="AlphaFoldDB" id="A0A2P2P505"/>
<reference evidence="1" key="1">
    <citation type="submission" date="2018-02" db="EMBL/GenBank/DDBJ databases">
        <title>Rhizophora mucronata_Transcriptome.</title>
        <authorList>
            <person name="Meera S.P."/>
            <person name="Sreeshan A."/>
            <person name="Augustine A."/>
        </authorList>
    </citation>
    <scope>NUCLEOTIDE SEQUENCE</scope>
    <source>
        <tissue evidence="1">Leaf</tissue>
    </source>
</reference>
<evidence type="ECO:0000313" key="1">
    <source>
        <dbReference type="EMBL" id="MBX49810.1"/>
    </source>
</evidence>
<name>A0A2P2P505_RHIMU</name>